<dbReference type="SMART" id="SM00220">
    <property type="entry name" value="S_TKc"/>
    <property type="match status" value="1"/>
</dbReference>
<dbReference type="Gene3D" id="3.30.200.20">
    <property type="entry name" value="Phosphorylase Kinase, domain 1"/>
    <property type="match status" value="1"/>
</dbReference>
<feature type="transmembrane region" description="Helical" evidence="19">
    <location>
        <begin position="23"/>
        <end position="39"/>
    </location>
</feature>
<dbReference type="SUPFAM" id="SSF56112">
    <property type="entry name" value="Protein kinase-like (PK-like)"/>
    <property type="match status" value="1"/>
</dbReference>
<dbReference type="Gene3D" id="3.80.10.10">
    <property type="entry name" value="Ribonuclease Inhibitor"/>
    <property type="match status" value="3"/>
</dbReference>
<evidence type="ECO:0000313" key="21">
    <source>
        <dbReference type="EMBL" id="APU94848.1"/>
    </source>
</evidence>
<dbReference type="PROSITE" id="PS00108">
    <property type="entry name" value="PROTEIN_KINASE_ST"/>
    <property type="match status" value="1"/>
</dbReference>
<dbReference type="Pfam" id="PF00560">
    <property type="entry name" value="LRR_1"/>
    <property type="match status" value="3"/>
</dbReference>
<evidence type="ECO:0000256" key="8">
    <source>
        <dbReference type="ARBA" id="ARBA00022729"/>
    </source>
</evidence>
<feature type="binding site" evidence="17">
    <location>
        <position position="678"/>
    </location>
    <ligand>
        <name>ATP</name>
        <dbReference type="ChEBI" id="CHEBI:30616"/>
    </ligand>
</feature>
<feature type="domain" description="Protein kinase" evidence="20">
    <location>
        <begin position="650"/>
        <end position="923"/>
    </location>
</feature>
<comment type="similarity">
    <text evidence="2">Belongs to the protein kinase superfamily. Ser/Thr protein kinase family.</text>
</comment>
<protein>
    <recommendedName>
        <fullName evidence="3">non-specific serine/threonine protein kinase</fullName>
        <ecNumber evidence="3">2.7.11.1</ecNumber>
    </recommendedName>
</protein>
<dbReference type="PROSITE" id="PS50011">
    <property type="entry name" value="PROTEIN_KINASE_DOM"/>
    <property type="match status" value="1"/>
</dbReference>
<accession>A0A1P8DYW3</accession>
<gene>
    <name evidence="21" type="primary">LRR-RLK20</name>
</gene>
<keyword evidence="14 19" id="KW-0472">Membrane</keyword>
<keyword evidence="15 21" id="KW-0675">Receptor</keyword>
<dbReference type="FunFam" id="3.30.200.20:FF:000328">
    <property type="entry name" value="Leucine-rich repeat protein kinase family protein"/>
    <property type="match status" value="1"/>
</dbReference>
<evidence type="ECO:0000259" key="20">
    <source>
        <dbReference type="PROSITE" id="PS50011"/>
    </source>
</evidence>
<evidence type="ECO:0000256" key="4">
    <source>
        <dbReference type="ARBA" id="ARBA00022527"/>
    </source>
</evidence>
<keyword evidence="10 17" id="KW-0547">Nucleotide-binding</keyword>
<evidence type="ECO:0000256" key="10">
    <source>
        <dbReference type="ARBA" id="ARBA00022741"/>
    </source>
</evidence>
<evidence type="ECO:0000256" key="7">
    <source>
        <dbReference type="ARBA" id="ARBA00022692"/>
    </source>
</evidence>
<keyword evidence="7 19" id="KW-0812">Transmembrane</keyword>
<proteinExistence type="evidence at transcript level"/>
<dbReference type="GO" id="GO:0016020">
    <property type="term" value="C:membrane"/>
    <property type="evidence" value="ECO:0007669"/>
    <property type="project" value="UniProtKB-SubCell"/>
</dbReference>
<evidence type="ECO:0000256" key="3">
    <source>
        <dbReference type="ARBA" id="ARBA00012513"/>
    </source>
</evidence>
<keyword evidence="11 21" id="KW-0418">Kinase</keyword>
<dbReference type="FunFam" id="3.80.10.10:FF:000041">
    <property type="entry name" value="LRR receptor-like serine/threonine-protein kinase ERECTA"/>
    <property type="match status" value="1"/>
</dbReference>
<dbReference type="InterPro" id="IPR013210">
    <property type="entry name" value="LRR_N_plant-typ"/>
</dbReference>
<reference evidence="21" key="1">
    <citation type="submission" date="2016-04" db="EMBL/GenBank/DDBJ databases">
        <authorList>
            <person name="Evans L.H."/>
            <person name="Alamgir A."/>
            <person name="Owens N."/>
            <person name="Weber N.D."/>
            <person name="Virtaneva K."/>
            <person name="Barbian K."/>
            <person name="Babar A."/>
            <person name="Rosenke K."/>
        </authorList>
    </citation>
    <scope>NUCLEOTIDE SEQUENCE</scope>
    <source>
        <strain evidence="21">Antarctic moss No.L</strain>
    </source>
</reference>
<evidence type="ECO:0000256" key="15">
    <source>
        <dbReference type="ARBA" id="ARBA00023170"/>
    </source>
</evidence>
<feature type="region of interest" description="Disordered" evidence="18">
    <location>
        <begin position="961"/>
        <end position="1000"/>
    </location>
</feature>
<evidence type="ECO:0000256" key="16">
    <source>
        <dbReference type="ARBA" id="ARBA00023180"/>
    </source>
</evidence>
<dbReference type="EMBL" id="KX159244">
    <property type="protein sequence ID" value="APU94848.1"/>
    <property type="molecule type" value="mRNA"/>
</dbReference>
<dbReference type="InterPro" id="IPR001245">
    <property type="entry name" value="Ser-Thr/Tyr_kinase_cat_dom"/>
</dbReference>
<evidence type="ECO:0000256" key="14">
    <source>
        <dbReference type="ARBA" id="ARBA00023136"/>
    </source>
</evidence>
<dbReference type="InterPro" id="IPR017441">
    <property type="entry name" value="Protein_kinase_ATP_BS"/>
</dbReference>
<evidence type="ECO:0000256" key="19">
    <source>
        <dbReference type="SAM" id="Phobius"/>
    </source>
</evidence>
<keyword evidence="6" id="KW-0808">Transferase</keyword>
<dbReference type="FunFam" id="1.10.510.10:FF:000453">
    <property type="entry name" value="LRR receptor-like serine/threonine-protein kinase HSL2"/>
    <property type="match status" value="1"/>
</dbReference>
<keyword evidence="4" id="KW-0723">Serine/threonine-protein kinase</keyword>
<dbReference type="GO" id="GO:0004674">
    <property type="term" value="F:protein serine/threonine kinase activity"/>
    <property type="evidence" value="ECO:0007669"/>
    <property type="project" value="UniProtKB-KW"/>
</dbReference>
<name>A0A1P8DYW3_9BRYO</name>
<dbReference type="GO" id="GO:0005524">
    <property type="term" value="F:ATP binding"/>
    <property type="evidence" value="ECO:0007669"/>
    <property type="project" value="UniProtKB-UniRule"/>
</dbReference>
<evidence type="ECO:0000256" key="11">
    <source>
        <dbReference type="ARBA" id="ARBA00022777"/>
    </source>
</evidence>
<dbReference type="InterPro" id="IPR000719">
    <property type="entry name" value="Prot_kinase_dom"/>
</dbReference>
<dbReference type="Pfam" id="PF08263">
    <property type="entry name" value="LRRNT_2"/>
    <property type="match status" value="1"/>
</dbReference>
<evidence type="ECO:0000256" key="12">
    <source>
        <dbReference type="ARBA" id="ARBA00022840"/>
    </source>
</evidence>
<sequence length="1000" mass="107270">MVGGSEFTQVTVRIRFRRMAKPTGALFLFTVLIAVQWFLPAMAVSDSVETAALLAFKKAQPDPGKQLSSWQGNDPCGPPAWNGIYCQQEPNSNTSHVIEIRAMNFNLGGTLVSDLGNLSRLLRLNVMNNGLTGPIPPALGKLGSLILFLVNNNALTGSIPPQLGNLTSMIRFQIDGNQISGAIPAELGNLTMVNHLHMNNNSLNGSLPPDLGRLSNLNHLIINNNQVTGPLPVTLANVPELTIIQLDNNPIGGSFPQNLTQIPSLIKLSLRNCSLSQNVPDLSAMPNLTFVDMSYNNLTGPLPASIPSQMITLGFSNNQLEGGVPANYSALNYIQNLDVSNNGNLNGSIPPFGNGASFNNASAVVVVDLQNNAFTGWDAATADAASRPNKKIWLTGNSALCGSNGIVSAPTQLLVCAGTSSVLETGVTFGSPAPTAGTASCPAACQYPALLVAADAATCWCATPITVKLRLKSPSFTYFDTNYLVYFQGLVANALSLSLYQVRVSNATRVPGQYSQVITLFVFPPAKNTSFSDPEFANIFLQFASWSVSAGQEWSFSVAGPYDFLDFLTGGAESVGSKKSLATGVVVGIVVGSVALASAFAALLTFVLLRRRSKYSRSKLAGVHNLPAGVVIKGVKGFTFAELAKATDDFSADHELGQGGYGKVYKGVLADGTLVAIKRAQEGSMQGSTQFYTEIELLSRVHHRNLVSLLGYCNDRGEQMLVYEFMAGGTLRDHLIPTEIMDFGRRLHIALGTARGILYLHTEADPPIFHRDIKASNILLDERYNAKVADFGLSKLAPMPDLNGATQDYVSTIVKGTPGYLDPEYFLTQKLTDKTDVYSFGVVLLEILTGMFPIAYGKNIVREVTRAVEQGDVMSIADPQMGAAPPKQGWEPLLKLALACCQNTSELRPSMVDIVRELEDIWRVTKPASLSKVDSDTFSIEMDTLHPSPSLWPSSDARYTALSEPTTSAATSSSFRDESNFGIDLPGKPGDFRSSMVNPR</sequence>
<evidence type="ECO:0000256" key="2">
    <source>
        <dbReference type="ARBA" id="ARBA00008684"/>
    </source>
</evidence>
<evidence type="ECO:0000256" key="5">
    <source>
        <dbReference type="ARBA" id="ARBA00022614"/>
    </source>
</evidence>
<dbReference type="PANTHER" id="PTHR45974:SF266">
    <property type="entry name" value="LEUCINE-RICH REPEAT RECEPTOR PROTEIN KINASE HPCA1"/>
    <property type="match status" value="1"/>
</dbReference>
<organism evidence="21">
    <name type="scientific">Pohlia nutans</name>
    <dbReference type="NCBI Taxonomy" id="140635"/>
    <lineage>
        <taxon>Eukaryota</taxon>
        <taxon>Viridiplantae</taxon>
        <taxon>Streptophyta</taxon>
        <taxon>Embryophyta</taxon>
        <taxon>Bryophyta</taxon>
        <taxon>Bryophytina</taxon>
        <taxon>Bryopsida</taxon>
        <taxon>Bryidae</taxon>
        <taxon>Bryanae</taxon>
        <taxon>Bryales</taxon>
        <taxon>Mniaceae</taxon>
        <taxon>Pohlia</taxon>
    </lineage>
</organism>
<dbReference type="InterPro" id="IPR011009">
    <property type="entry name" value="Kinase-like_dom_sf"/>
</dbReference>
<dbReference type="InterPro" id="IPR008271">
    <property type="entry name" value="Ser/Thr_kinase_AS"/>
</dbReference>
<comment type="subcellular location">
    <subcellularLocation>
        <location evidence="1">Membrane</location>
        <topology evidence="1">Single-pass type I membrane protein</topology>
    </subcellularLocation>
</comment>
<dbReference type="Gene3D" id="1.10.510.10">
    <property type="entry name" value="Transferase(Phosphotransferase) domain 1"/>
    <property type="match status" value="1"/>
</dbReference>
<keyword evidence="9" id="KW-0677">Repeat</keyword>
<evidence type="ECO:0000256" key="6">
    <source>
        <dbReference type="ARBA" id="ARBA00022679"/>
    </source>
</evidence>
<dbReference type="EC" id="2.7.11.1" evidence="3"/>
<dbReference type="CDD" id="cd14066">
    <property type="entry name" value="STKc_IRAK"/>
    <property type="match status" value="1"/>
</dbReference>
<dbReference type="PROSITE" id="PS00107">
    <property type="entry name" value="PROTEIN_KINASE_ATP"/>
    <property type="match status" value="1"/>
</dbReference>
<evidence type="ECO:0000256" key="13">
    <source>
        <dbReference type="ARBA" id="ARBA00022989"/>
    </source>
</evidence>
<dbReference type="InterPro" id="IPR001611">
    <property type="entry name" value="Leu-rich_rpt"/>
</dbReference>
<dbReference type="InterPro" id="IPR032675">
    <property type="entry name" value="LRR_dom_sf"/>
</dbReference>
<feature type="transmembrane region" description="Helical" evidence="19">
    <location>
        <begin position="585"/>
        <end position="609"/>
    </location>
</feature>
<feature type="compositionally biased region" description="Low complexity" evidence="18">
    <location>
        <begin position="961"/>
        <end position="974"/>
    </location>
</feature>
<dbReference type="SUPFAM" id="SSF52058">
    <property type="entry name" value="L domain-like"/>
    <property type="match status" value="1"/>
</dbReference>
<evidence type="ECO:0000256" key="18">
    <source>
        <dbReference type="SAM" id="MobiDB-lite"/>
    </source>
</evidence>
<keyword evidence="12 17" id="KW-0067">ATP-binding</keyword>
<evidence type="ECO:0000256" key="1">
    <source>
        <dbReference type="ARBA" id="ARBA00004479"/>
    </source>
</evidence>
<evidence type="ECO:0000256" key="17">
    <source>
        <dbReference type="PROSITE-ProRule" id="PRU10141"/>
    </source>
</evidence>
<feature type="transmembrane region" description="Helical" evidence="19">
    <location>
        <begin position="837"/>
        <end position="856"/>
    </location>
</feature>
<keyword evidence="16" id="KW-0325">Glycoprotein</keyword>
<keyword evidence="5" id="KW-0433">Leucine-rich repeat</keyword>
<dbReference type="AlphaFoldDB" id="A0A1P8DYW3"/>
<dbReference type="Pfam" id="PF07714">
    <property type="entry name" value="PK_Tyr_Ser-Thr"/>
    <property type="match status" value="1"/>
</dbReference>
<dbReference type="PANTHER" id="PTHR45974">
    <property type="entry name" value="RECEPTOR-LIKE PROTEIN 55"/>
    <property type="match status" value="1"/>
</dbReference>
<keyword evidence="8" id="KW-0732">Signal</keyword>
<keyword evidence="13 19" id="KW-1133">Transmembrane helix</keyword>
<evidence type="ECO:0000256" key="9">
    <source>
        <dbReference type="ARBA" id="ARBA00022737"/>
    </source>
</evidence>
<dbReference type="FunFam" id="3.80.10.10:FF:000129">
    <property type="entry name" value="Leucine-rich repeat receptor-like kinase"/>
    <property type="match status" value="1"/>
</dbReference>